<evidence type="ECO:0000313" key="10">
    <source>
        <dbReference type="Proteomes" id="UP000194127"/>
    </source>
</evidence>
<dbReference type="InterPro" id="IPR002092">
    <property type="entry name" value="DNA-dir_Rpol_phage-type"/>
</dbReference>
<dbReference type="Proteomes" id="UP000194127">
    <property type="component" value="Unassembled WGS sequence"/>
</dbReference>
<dbReference type="SUPFAM" id="SSF56672">
    <property type="entry name" value="DNA/RNA polymerases"/>
    <property type="match status" value="1"/>
</dbReference>
<accession>A0A1X6MI59</accession>
<dbReference type="GO" id="GO:0003899">
    <property type="term" value="F:DNA-directed RNA polymerase activity"/>
    <property type="evidence" value="ECO:0007669"/>
    <property type="project" value="UniProtKB-EC"/>
</dbReference>
<feature type="domain" description="DNA-directed RNA polymerase C-terminal" evidence="8">
    <location>
        <begin position="457"/>
        <end position="543"/>
    </location>
</feature>
<evidence type="ECO:0000259" key="8">
    <source>
        <dbReference type="Pfam" id="PF00940"/>
    </source>
</evidence>
<keyword evidence="5" id="KW-0548">Nucleotidyltransferase</keyword>
<dbReference type="Pfam" id="PF00940">
    <property type="entry name" value="RNA_pol"/>
    <property type="match status" value="1"/>
</dbReference>
<dbReference type="PANTHER" id="PTHR10102">
    <property type="entry name" value="DNA-DIRECTED RNA POLYMERASE, MITOCHONDRIAL"/>
    <property type="match status" value="1"/>
</dbReference>
<dbReference type="EC" id="2.7.7.6" evidence="2"/>
<evidence type="ECO:0000256" key="5">
    <source>
        <dbReference type="ARBA" id="ARBA00022695"/>
    </source>
</evidence>
<dbReference type="AlphaFoldDB" id="A0A1X6MI59"/>
<dbReference type="RefSeq" id="XP_024332895.1">
    <property type="nucleotide sequence ID" value="XM_024483050.1"/>
</dbReference>
<dbReference type="GO" id="GO:0003677">
    <property type="term" value="F:DNA binding"/>
    <property type="evidence" value="ECO:0007669"/>
    <property type="project" value="InterPro"/>
</dbReference>
<evidence type="ECO:0000256" key="2">
    <source>
        <dbReference type="ARBA" id="ARBA00012418"/>
    </source>
</evidence>
<proteinExistence type="inferred from homology"/>
<sequence>RENSLSSNSYLYIKCREIINNEGISSDKKQLMLENFILNYEKEFTYHIIKNMDSSLNDFKLLTRIYKHSTPQFRDRIHIFIENNRKRNYEAYLKNKNDISKLDQQLALVLFISIDTDQLINMLFSKVVRFIGLSGGITQNELLGNLSEEMLILLKYNIKKNNKFLENLSEQEINIIKDIEEKLDVLPHETKYKFGSLLLELILDEFDYIFTKNSIFEKNEHYIYISIKPNYLAILTSSIFNPIKIPMIAKPKLWEYNISSESKNIEITKLGGYYLDQYNELSKNNQVIRQHPYNKFNSVISEDQIKCINFLNNIPFKINKDMLNIIIKEWENKDSNLFKGLNKPHPLTNEFENVKSSIKKDILSHNSKYWINTNIINIALLMKDQTIYFTTFLDFRGRIYPTSHYLNYQSNDLARSLILFNDITESIKDSRYNEVLQEILDDNSYELTSQSKVKNLKLNDIDYFKIYLANTFGKDKLSRKGRINWVNSNIDDILNSFKTDFNIFKDNYLLNSKEPFQFLACIINYNKINENVNKNEIKIEVPILF</sequence>
<name>A0A1X6MI59_9APHY</name>
<feature type="non-terminal residue" evidence="9">
    <location>
        <position position="1"/>
    </location>
</feature>
<evidence type="ECO:0000256" key="7">
    <source>
        <dbReference type="ARBA" id="ARBA00048552"/>
    </source>
</evidence>
<comment type="similarity">
    <text evidence="1">Belongs to the phage and mitochondrial RNA polymerase family.</text>
</comment>
<dbReference type="Gene3D" id="1.10.1320.10">
    <property type="entry name" value="DNA-directed RNA polymerase, N-terminal domain"/>
    <property type="match status" value="1"/>
</dbReference>
<dbReference type="GO" id="GO:0034245">
    <property type="term" value="C:mitochondrial DNA-directed RNA polymerase complex"/>
    <property type="evidence" value="ECO:0007669"/>
    <property type="project" value="TreeGrafter"/>
</dbReference>
<dbReference type="STRING" id="670580.A0A1X6MI59"/>
<evidence type="ECO:0000256" key="6">
    <source>
        <dbReference type="ARBA" id="ARBA00023163"/>
    </source>
</evidence>
<dbReference type="InterPro" id="IPR046950">
    <property type="entry name" value="DNA-dir_Rpol_C_phage-type"/>
</dbReference>
<gene>
    <name evidence="9" type="ORF">POSPLADRAFT_1087357</name>
</gene>
<evidence type="ECO:0000256" key="3">
    <source>
        <dbReference type="ARBA" id="ARBA00022478"/>
    </source>
</evidence>
<dbReference type="InterPro" id="IPR043502">
    <property type="entry name" value="DNA/RNA_pol_sf"/>
</dbReference>
<dbReference type="EMBL" id="KZ110623">
    <property type="protein sequence ID" value="OSX56101.1"/>
    <property type="molecule type" value="Genomic_DNA"/>
</dbReference>
<dbReference type="PANTHER" id="PTHR10102:SF8">
    <property type="entry name" value="DNA-DIRECTED RNA POLYMERASE-RELATED"/>
    <property type="match status" value="1"/>
</dbReference>
<keyword evidence="10" id="KW-1185">Reference proteome</keyword>
<evidence type="ECO:0000256" key="1">
    <source>
        <dbReference type="ARBA" id="ARBA00009493"/>
    </source>
</evidence>
<dbReference type="Gene3D" id="1.10.287.280">
    <property type="match status" value="1"/>
</dbReference>
<comment type="catalytic activity">
    <reaction evidence="7">
        <text>RNA(n) + a ribonucleoside 5'-triphosphate = RNA(n+1) + diphosphate</text>
        <dbReference type="Rhea" id="RHEA:21248"/>
        <dbReference type="Rhea" id="RHEA-COMP:14527"/>
        <dbReference type="Rhea" id="RHEA-COMP:17342"/>
        <dbReference type="ChEBI" id="CHEBI:33019"/>
        <dbReference type="ChEBI" id="CHEBI:61557"/>
        <dbReference type="ChEBI" id="CHEBI:140395"/>
        <dbReference type="EC" id="2.7.7.6"/>
    </reaction>
</comment>
<keyword evidence="4" id="KW-0808">Transferase</keyword>
<dbReference type="OrthoDB" id="276422at2759"/>
<feature type="non-terminal residue" evidence="9">
    <location>
        <position position="545"/>
    </location>
</feature>
<dbReference type="GO" id="GO:0006390">
    <property type="term" value="P:mitochondrial transcription"/>
    <property type="evidence" value="ECO:0007669"/>
    <property type="project" value="TreeGrafter"/>
</dbReference>
<keyword evidence="3" id="KW-0240">DNA-directed RNA polymerase</keyword>
<evidence type="ECO:0000256" key="4">
    <source>
        <dbReference type="ARBA" id="ARBA00022679"/>
    </source>
</evidence>
<dbReference type="Gene3D" id="3.30.70.370">
    <property type="match status" value="1"/>
</dbReference>
<protein>
    <recommendedName>
        <fullName evidence="2">DNA-directed RNA polymerase</fullName>
        <ecNumber evidence="2">2.7.7.6</ecNumber>
    </recommendedName>
</protein>
<organism evidence="9 10">
    <name type="scientific">Postia placenta MAD-698-R-SB12</name>
    <dbReference type="NCBI Taxonomy" id="670580"/>
    <lineage>
        <taxon>Eukaryota</taxon>
        <taxon>Fungi</taxon>
        <taxon>Dikarya</taxon>
        <taxon>Basidiomycota</taxon>
        <taxon>Agaricomycotina</taxon>
        <taxon>Agaricomycetes</taxon>
        <taxon>Polyporales</taxon>
        <taxon>Adustoporiaceae</taxon>
        <taxon>Rhodonia</taxon>
    </lineage>
</organism>
<dbReference type="InterPro" id="IPR037159">
    <property type="entry name" value="RNA_POL_N_sf"/>
</dbReference>
<keyword evidence="6" id="KW-0804">Transcription</keyword>
<dbReference type="GeneID" id="36327999"/>
<reference evidence="9 10" key="1">
    <citation type="submission" date="2017-04" db="EMBL/GenBank/DDBJ databases">
        <title>Genome Sequence of the Model Brown-Rot Fungus Postia placenta SB12.</title>
        <authorList>
            <consortium name="DOE Joint Genome Institute"/>
            <person name="Gaskell J."/>
            <person name="Kersten P."/>
            <person name="Larrondo L.F."/>
            <person name="Canessa P."/>
            <person name="Martinez D."/>
            <person name="Hibbett D."/>
            <person name="Schmoll M."/>
            <person name="Kubicek C.P."/>
            <person name="Martinez A.T."/>
            <person name="Yadav J."/>
            <person name="Master E."/>
            <person name="Magnuson J.K."/>
            <person name="James T."/>
            <person name="Yaver D."/>
            <person name="Berka R."/>
            <person name="Labutti K."/>
            <person name="Lipzen A."/>
            <person name="Aerts A."/>
            <person name="Barry K."/>
            <person name="Henrissat B."/>
            <person name="Blanchette R."/>
            <person name="Grigoriev I."/>
            <person name="Cullen D."/>
        </authorList>
    </citation>
    <scope>NUCLEOTIDE SEQUENCE [LARGE SCALE GENOMIC DNA]</scope>
    <source>
        <strain evidence="9 10">MAD-698-R-SB12</strain>
    </source>
</reference>
<evidence type="ECO:0000313" key="9">
    <source>
        <dbReference type="EMBL" id="OSX56101.1"/>
    </source>
</evidence>